<dbReference type="AlphaFoldDB" id="A0A1S1L9M0"/>
<evidence type="ECO:0000256" key="1">
    <source>
        <dbReference type="ARBA" id="ARBA00022679"/>
    </source>
</evidence>
<keyword evidence="2" id="KW-0012">Acyltransferase</keyword>
<feature type="domain" description="N-acetyltransferase" evidence="4">
    <location>
        <begin position="157"/>
        <end position="299"/>
    </location>
</feature>
<dbReference type="Gene3D" id="1.10.10.10">
    <property type="entry name" value="Winged helix-like DNA-binding domain superfamily/Winged helix DNA-binding domain"/>
    <property type="match status" value="1"/>
</dbReference>
<comment type="caution">
    <text evidence="5">The sequence shown here is derived from an EMBL/GenBank/DDBJ whole genome shotgun (WGS) entry which is preliminary data.</text>
</comment>
<dbReference type="RefSeq" id="WP_070936335.1">
    <property type="nucleotide sequence ID" value="NZ_MLIK01000004.1"/>
</dbReference>
<evidence type="ECO:0000313" key="6">
    <source>
        <dbReference type="Proteomes" id="UP000179616"/>
    </source>
</evidence>
<dbReference type="GeneID" id="57166060"/>
<accession>A0A1S1L9M0</accession>
<dbReference type="OrthoDB" id="273614at2"/>
<evidence type="ECO:0000259" key="3">
    <source>
        <dbReference type="PROSITE" id="PS50995"/>
    </source>
</evidence>
<dbReference type="STRING" id="948102.BKG76_04545"/>
<dbReference type="GO" id="GO:0003700">
    <property type="term" value="F:DNA-binding transcription factor activity"/>
    <property type="evidence" value="ECO:0007669"/>
    <property type="project" value="InterPro"/>
</dbReference>
<sequence>MTDTLVDGLRSFNRTVTQRIGVLESEYLARDRPLGQSRVLWEIGENGCDIRELRARLGLDSGYLSRLLRALEGAGLIDVNAADGDTRVRTARLTSTGSAELAELDRRSDDLAQSILEPLSANQRRRLADAMAEVEKLFVASQVQIAIMNTRSPEARYCIRSYFEEIATRLENGFDPALALPAGDAELSAPAGLFLVATLHEEPVGCGGLKLLRNADSIIEAAEIKRVWISPNVRGMGLGKRILTELERQATAHGAHTIRLDTNRALTEAIAMYRSAGYDEVAAFNHEKYAHHWFEKRLDASSPRA</sequence>
<dbReference type="InterPro" id="IPR036388">
    <property type="entry name" value="WH-like_DNA-bd_sf"/>
</dbReference>
<dbReference type="PROSITE" id="PS51186">
    <property type="entry name" value="GNAT"/>
    <property type="match status" value="1"/>
</dbReference>
<dbReference type="InterPro" id="IPR000182">
    <property type="entry name" value="GNAT_dom"/>
</dbReference>
<feature type="domain" description="HTH marR-type" evidence="3">
    <location>
        <begin position="2"/>
        <end position="136"/>
    </location>
</feature>
<organism evidence="5 6">
    <name type="scientific">Mycobacteroides franklinii</name>
    <dbReference type="NCBI Taxonomy" id="948102"/>
    <lineage>
        <taxon>Bacteria</taxon>
        <taxon>Bacillati</taxon>
        <taxon>Actinomycetota</taxon>
        <taxon>Actinomycetes</taxon>
        <taxon>Mycobacteriales</taxon>
        <taxon>Mycobacteriaceae</taxon>
        <taxon>Mycobacteroides</taxon>
    </lineage>
</organism>
<dbReference type="Gene3D" id="3.40.630.30">
    <property type="match status" value="1"/>
</dbReference>
<dbReference type="PANTHER" id="PTHR43877">
    <property type="entry name" value="AMINOALKYLPHOSPHONATE N-ACETYLTRANSFERASE-RELATED-RELATED"/>
    <property type="match status" value="1"/>
</dbReference>
<reference evidence="5 6" key="1">
    <citation type="submission" date="2016-10" db="EMBL/GenBank/DDBJ databases">
        <title>Evaluation of Human, Veterinary and Environmental Mycobacterium chelonae Isolates by Core Genome Phylogenomic Analysis, Targeted Gene Comparison, and Anti-microbial Susceptibility Patterns: A Tale of Mistaken Identities.</title>
        <authorList>
            <person name="Fogelson S.B."/>
            <person name="Camus A.C."/>
            <person name="Lorenz W."/>
            <person name="Vasireddy R."/>
            <person name="Vasireddy S."/>
            <person name="Smith T."/>
            <person name="Brown-Elliott B.A."/>
            <person name="Wallace R.J.Jr."/>
            <person name="Hasan N.A."/>
            <person name="Reischl U."/>
            <person name="Sanchez S."/>
        </authorList>
    </citation>
    <scope>NUCLEOTIDE SEQUENCE [LARGE SCALE GENOMIC DNA]</scope>
    <source>
        <strain evidence="5 6">1559</strain>
    </source>
</reference>
<dbReference type="InterPro" id="IPR000835">
    <property type="entry name" value="HTH_MarR-typ"/>
</dbReference>
<evidence type="ECO:0000259" key="4">
    <source>
        <dbReference type="PROSITE" id="PS51186"/>
    </source>
</evidence>
<dbReference type="InterPro" id="IPR050832">
    <property type="entry name" value="Bact_Acetyltransf"/>
</dbReference>
<keyword evidence="1" id="KW-0808">Transferase</keyword>
<dbReference type="EMBL" id="MLIK01000004">
    <property type="protein sequence ID" value="OHU30974.1"/>
    <property type="molecule type" value="Genomic_DNA"/>
</dbReference>
<protein>
    <submittedName>
        <fullName evidence="5">MarR family transcriptional regulator</fullName>
    </submittedName>
</protein>
<dbReference type="InterPro" id="IPR016181">
    <property type="entry name" value="Acyl_CoA_acyltransferase"/>
</dbReference>
<dbReference type="Pfam" id="PF00583">
    <property type="entry name" value="Acetyltransf_1"/>
    <property type="match status" value="1"/>
</dbReference>
<evidence type="ECO:0000313" key="5">
    <source>
        <dbReference type="EMBL" id="OHU30974.1"/>
    </source>
</evidence>
<dbReference type="Pfam" id="PF12802">
    <property type="entry name" value="MarR_2"/>
    <property type="match status" value="1"/>
</dbReference>
<evidence type="ECO:0000256" key="2">
    <source>
        <dbReference type="ARBA" id="ARBA00023315"/>
    </source>
</evidence>
<dbReference type="CDD" id="cd04301">
    <property type="entry name" value="NAT_SF"/>
    <property type="match status" value="1"/>
</dbReference>
<name>A0A1S1L9M0_9MYCO</name>
<dbReference type="PANTHER" id="PTHR43877:SF2">
    <property type="entry name" value="AMINOALKYLPHOSPHONATE N-ACETYLTRANSFERASE-RELATED"/>
    <property type="match status" value="1"/>
</dbReference>
<dbReference type="GO" id="GO:0016747">
    <property type="term" value="F:acyltransferase activity, transferring groups other than amino-acyl groups"/>
    <property type="evidence" value="ECO:0007669"/>
    <property type="project" value="InterPro"/>
</dbReference>
<dbReference type="InterPro" id="IPR036390">
    <property type="entry name" value="WH_DNA-bd_sf"/>
</dbReference>
<dbReference type="PROSITE" id="PS50995">
    <property type="entry name" value="HTH_MARR_2"/>
    <property type="match status" value="1"/>
</dbReference>
<dbReference type="Proteomes" id="UP000179616">
    <property type="component" value="Unassembled WGS sequence"/>
</dbReference>
<dbReference type="SUPFAM" id="SSF46785">
    <property type="entry name" value="Winged helix' DNA-binding domain"/>
    <property type="match status" value="1"/>
</dbReference>
<dbReference type="SUPFAM" id="SSF55729">
    <property type="entry name" value="Acyl-CoA N-acyltransferases (Nat)"/>
    <property type="match status" value="1"/>
</dbReference>
<dbReference type="SMART" id="SM00347">
    <property type="entry name" value="HTH_MARR"/>
    <property type="match status" value="1"/>
</dbReference>
<proteinExistence type="predicted"/>
<gene>
    <name evidence="5" type="ORF">BKG76_04545</name>
</gene>